<feature type="transmembrane region" description="Helical" evidence="6">
    <location>
        <begin position="355"/>
        <end position="374"/>
    </location>
</feature>
<protein>
    <submittedName>
        <fullName evidence="7">MATE family efflux transporter</fullName>
    </submittedName>
</protein>
<comment type="caution">
    <text evidence="7">The sequence shown here is derived from an EMBL/GenBank/DDBJ whole genome shotgun (WGS) entry which is preliminary data.</text>
</comment>
<feature type="transmembrane region" description="Helical" evidence="6">
    <location>
        <begin position="271"/>
        <end position="297"/>
    </location>
</feature>
<feature type="transmembrane region" description="Helical" evidence="6">
    <location>
        <begin position="240"/>
        <end position="259"/>
    </location>
</feature>
<gene>
    <name evidence="7" type="ORF">E2L08_16075</name>
</gene>
<organism evidence="7 8">
    <name type="scientific">Palleronia sediminis</name>
    <dbReference type="NCBI Taxonomy" id="2547833"/>
    <lineage>
        <taxon>Bacteria</taxon>
        <taxon>Pseudomonadati</taxon>
        <taxon>Pseudomonadota</taxon>
        <taxon>Alphaproteobacteria</taxon>
        <taxon>Rhodobacterales</taxon>
        <taxon>Roseobacteraceae</taxon>
        <taxon>Palleronia</taxon>
    </lineage>
</organism>
<dbReference type="NCBIfam" id="TIGR00797">
    <property type="entry name" value="matE"/>
    <property type="match status" value="1"/>
</dbReference>
<dbReference type="Pfam" id="PF01554">
    <property type="entry name" value="MatE"/>
    <property type="match status" value="2"/>
</dbReference>
<evidence type="ECO:0000256" key="1">
    <source>
        <dbReference type="ARBA" id="ARBA00004141"/>
    </source>
</evidence>
<sequence length="442" mass="46897">MAERPVTHRRVLAVALPIVLANATVPILGAVDTGVVGQMGTPEPIGAVGIGAVILTGIYWIFGFLRMGTTGFAAQALGRDDLDEGAAILSRGLAIAALGGAAIIALQIPLFAGAFALSPASDEVERLALGYMGIRVFSAPALIALYVITGWLIAAERTRAVLAIQLAMNGLNVALDLWFVLGLGWGVRGVALATFVAEWSGLLLGLWFCRAAFATPAWRDRARILDPVRLKRFAQVNRDIFLRSLMLQAIFMSFLFLGARFGDVRLAANQILLQFMSVTAYGMDGFAFAAEALVGGAMGRGQRAVFRRAALLASLWGGVTALVLAVAFALGGAWIVDIMTTAPEVRAAARDYLPWMVLAPLAGCAAWMLDGIFIGATRTRDMRNMMAVSLAVYVAALLALMPLFGNHGLWMAMLVSFVARGATLGWRYPALERSVGSEPVGA</sequence>
<feature type="transmembrane region" description="Helical" evidence="6">
    <location>
        <begin position="132"/>
        <end position="154"/>
    </location>
</feature>
<feature type="transmembrane region" description="Helical" evidence="6">
    <location>
        <begin position="166"/>
        <end position="187"/>
    </location>
</feature>
<dbReference type="GO" id="GO:0015297">
    <property type="term" value="F:antiporter activity"/>
    <property type="evidence" value="ECO:0007669"/>
    <property type="project" value="InterPro"/>
</dbReference>
<dbReference type="AlphaFoldDB" id="A0A4R5ZWE4"/>
<dbReference type="InterPro" id="IPR002528">
    <property type="entry name" value="MATE_fam"/>
</dbReference>
<dbReference type="GO" id="GO:0005886">
    <property type="term" value="C:plasma membrane"/>
    <property type="evidence" value="ECO:0007669"/>
    <property type="project" value="TreeGrafter"/>
</dbReference>
<evidence type="ECO:0000256" key="3">
    <source>
        <dbReference type="ARBA" id="ARBA00022692"/>
    </source>
</evidence>
<evidence type="ECO:0000256" key="5">
    <source>
        <dbReference type="ARBA" id="ARBA00023136"/>
    </source>
</evidence>
<keyword evidence="8" id="KW-1185">Reference proteome</keyword>
<dbReference type="InterPro" id="IPR044644">
    <property type="entry name" value="DinF-like"/>
</dbReference>
<name>A0A4R5ZWE4_9RHOB</name>
<comment type="similarity">
    <text evidence="2">Belongs to the multi antimicrobial extrusion (MATE) (TC 2.A.66.1) family.</text>
</comment>
<evidence type="ECO:0000313" key="7">
    <source>
        <dbReference type="EMBL" id="TDL74227.1"/>
    </source>
</evidence>
<keyword evidence="5 6" id="KW-0472">Membrane</keyword>
<evidence type="ECO:0000256" key="6">
    <source>
        <dbReference type="SAM" id="Phobius"/>
    </source>
</evidence>
<dbReference type="OrthoDB" id="9789527at2"/>
<evidence type="ECO:0000256" key="2">
    <source>
        <dbReference type="ARBA" id="ARBA00010199"/>
    </source>
</evidence>
<dbReference type="GO" id="GO:0042910">
    <property type="term" value="F:xenobiotic transmembrane transporter activity"/>
    <property type="evidence" value="ECO:0007669"/>
    <property type="project" value="InterPro"/>
</dbReference>
<evidence type="ECO:0000313" key="8">
    <source>
        <dbReference type="Proteomes" id="UP000295701"/>
    </source>
</evidence>
<dbReference type="CDD" id="cd13136">
    <property type="entry name" value="MATE_DinF_like"/>
    <property type="match status" value="1"/>
</dbReference>
<comment type="subcellular location">
    <subcellularLocation>
        <location evidence="1">Membrane</location>
        <topology evidence="1">Multi-pass membrane protein</topology>
    </subcellularLocation>
</comment>
<feature type="transmembrane region" description="Helical" evidence="6">
    <location>
        <begin position="309"/>
        <end position="335"/>
    </location>
</feature>
<feature type="transmembrane region" description="Helical" evidence="6">
    <location>
        <begin position="386"/>
        <end position="404"/>
    </location>
</feature>
<dbReference type="Proteomes" id="UP000295701">
    <property type="component" value="Unassembled WGS sequence"/>
</dbReference>
<accession>A0A4R5ZWE4</accession>
<dbReference type="EMBL" id="SNAA01000027">
    <property type="protein sequence ID" value="TDL74227.1"/>
    <property type="molecule type" value="Genomic_DNA"/>
</dbReference>
<feature type="transmembrane region" description="Helical" evidence="6">
    <location>
        <begin position="86"/>
        <end position="112"/>
    </location>
</feature>
<evidence type="ECO:0000256" key="4">
    <source>
        <dbReference type="ARBA" id="ARBA00022989"/>
    </source>
</evidence>
<reference evidence="7 8" key="1">
    <citation type="submission" date="2019-03" db="EMBL/GenBank/DDBJ databases">
        <title>Primorskyibacter sp. SS33 isolated from sediments.</title>
        <authorList>
            <person name="Xunke S."/>
        </authorList>
    </citation>
    <scope>NUCLEOTIDE SEQUENCE [LARGE SCALE GENOMIC DNA]</scope>
    <source>
        <strain evidence="7 8">SS33</strain>
    </source>
</reference>
<keyword evidence="4 6" id="KW-1133">Transmembrane helix</keyword>
<proteinExistence type="inferred from homology"/>
<feature type="transmembrane region" description="Helical" evidence="6">
    <location>
        <begin position="45"/>
        <end position="65"/>
    </location>
</feature>
<dbReference type="PANTHER" id="PTHR42893">
    <property type="entry name" value="PROTEIN DETOXIFICATION 44, CHLOROPLASTIC-RELATED"/>
    <property type="match status" value="1"/>
</dbReference>
<dbReference type="PANTHER" id="PTHR42893:SF46">
    <property type="entry name" value="PROTEIN DETOXIFICATION 44, CHLOROPLASTIC"/>
    <property type="match status" value="1"/>
</dbReference>
<keyword evidence="3 6" id="KW-0812">Transmembrane</keyword>
<dbReference type="RefSeq" id="WP_133398116.1">
    <property type="nucleotide sequence ID" value="NZ_SNAA01000027.1"/>
</dbReference>
<feature type="transmembrane region" description="Helical" evidence="6">
    <location>
        <begin position="199"/>
        <end position="219"/>
    </location>
</feature>